<dbReference type="EMBL" id="CP003876">
    <property type="protein sequence ID" value="AFT98339.1"/>
    <property type="molecule type" value="Genomic_DNA"/>
</dbReference>
<dbReference type="AlphaFoldDB" id="K0EN65"/>
<feature type="transmembrane region" description="Helical" evidence="1">
    <location>
        <begin position="243"/>
        <end position="262"/>
    </location>
</feature>
<reference evidence="2 3" key="1">
    <citation type="journal article" date="2012" name="J. Bacteriol.">
        <title>Complete genome sequence of Nocardia brasiliensis HUJEG-1.</title>
        <authorList>
            <person name="Vera-Cabrera L."/>
            <person name="Ortiz-Lopez R."/>
            <person name="Elizondo-Gonzalez R."/>
            <person name="Perez-Maya A.A."/>
            <person name="Ocampo-Candiani J."/>
        </authorList>
    </citation>
    <scope>NUCLEOTIDE SEQUENCE [LARGE SCALE GENOMIC DNA]</scope>
    <source>
        <strain evidence="3">ATCC 700358</strain>
    </source>
</reference>
<evidence type="ECO:0000313" key="2">
    <source>
        <dbReference type="EMBL" id="AFT98339.1"/>
    </source>
</evidence>
<name>K0EN65_NOCB7</name>
<dbReference type="PANTHER" id="PTHR35007">
    <property type="entry name" value="INTEGRAL MEMBRANE PROTEIN-RELATED"/>
    <property type="match status" value="1"/>
</dbReference>
<dbReference type="eggNOG" id="COG4965">
    <property type="taxonomic scope" value="Bacteria"/>
</dbReference>
<dbReference type="PANTHER" id="PTHR35007:SF4">
    <property type="entry name" value="CONSERVED TRANSMEMBRANE PROTEIN-RELATED"/>
    <property type="match status" value="1"/>
</dbReference>
<keyword evidence="3" id="KW-1185">Reference proteome</keyword>
<dbReference type="Proteomes" id="UP000006304">
    <property type="component" value="Chromosome"/>
</dbReference>
<feature type="transmembrane region" description="Helical" evidence="1">
    <location>
        <begin position="201"/>
        <end position="223"/>
    </location>
</feature>
<feature type="transmembrane region" description="Helical" evidence="1">
    <location>
        <begin position="46"/>
        <end position="79"/>
    </location>
</feature>
<keyword evidence="1" id="KW-1133">Transmembrane helix</keyword>
<organism evidence="2 3">
    <name type="scientific">Nocardia brasiliensis (strain ATCC 700358 / HUJEG-1)</name>
    <dbReference type="NCBI Taxonomy" id="1133849"/>
    <lineage>
        <taxon>Bacteria</taxon>
        <taxon>Bacillati</taxon>
        <taxon>Actinomycetota</taxon>
        <taxon>Actinomycetes</taxon>
        <taxon>Mycobacteriales</taxon>
        <taxon>Nocardiaceae</taxon>
        <taxon>Nocardia</taxon>
    </lineage>
</organism>
<evidence type="ECO:0008006" key="4">
    <source>
        <dbReference type="Google" id="ProtNLM"/>
    </source>
</evidence>
<evidence type="ECO:0000313" key="3">
    <source>
        <dbReference type="Proteomes" id="UP000006304"/>
    </source>
</evidence>
<sequence>MGGAVMVGALVCIAAALLVAPVSLSRRRFALVFVQRADTRRWQRGWMFRCAAVATVLAVLLVGPGPFLAAAMVACTVGFRVRRARRDQRRHLERTHLLDALEAVVGELRVGAHPSAAAALAAAEARGESAKAFAVSAGRSKLGGSAAAGLRDSDSVVAVELSRIADAWQVAEQHGLALAELLSAARADLSGRIRFHSRTTAALAGARATATVLAALPLLGLALGHLMGAAPLHVLLATPTGTVLLPLGAALACTGLLWTDAITRKALA</sequence>
<keyword evidence="1" id="KW-0472">Membrane</keyword>
<protein>
    <recommendedName>
        <fullName evidence="4">Type II secretion system protein GspF domain-containing protein</fullName>
    </recommendedName>
</protein>
<dbReference type="HOGENOM" id="CLU_065779_1_0_11"/>
<proteinExistence type="predicted"/>
<accession>K0EN65</accession>
<gene>
    <name evidence="2" type="ORF">O3I_001885</name>
</gene>
<dbReference type="KEGG" id="nbr:O3I_001885"/>
<dbReference type="STRING" id="1133849.O3I_001885"/>
<keyword evidence="1" id="KW-0812">Transmembrane</keyword>
<evidence type="ECO:0000256" key="1">
    <source>
        <dbReference type="SAM" id="Phobius"/>
    </source>
</evidence>